<keyword evidence="11" id="KW-1185">Reference proteome</keyword>
<keyword evidence="7" id="KW-0449">Lipoprotein</keyword>
<keyword evidence="6" id="KW-0998">Cell outer membrane</keyword>
<sequence length="182" mass="18432">MILRTSGVVLTSLLALSLAGCQSERFSPYGARSNAPAPLVAAPSGQVTSGQLPPPAQPGMSDPSQFPAAPGADTAPTQNTQVAALEQGAADISTGSVAGVWNASVAGQSCRIATPQTRFGQGYRAGPLRCPAPLDGVKSWNVEGKQLALYDANGSVLARLYSSGGSRFDGQTTSGQAVSLSR</sequence>
<dbReference type="GO" id="GO:0030414">
    <property type="term" value="F:peptidase inhibitor activity"/>
    <property type="evidence" value="ECO:0007669"/>
    <property type="project" value="UniProtKB-KW"/>
</dbReference>
<organism evidence="10 11">
    <name type="scientific">Aquamicrobium zhengzhouense</name>
    <dbReference type="NCBI Taxonomy" id="2781738"/>
    <lineage>
        <taxon>Bacteria</taxon>
        <taxon>Pseudomonadati</taxon>
        <taxon>Pseudomonadota</taxon>
        <taxon>Alphaproteobacteria</taxon>
        <taxon>Hyphomicrobiales</taxon>
        <taxon>Phyllobacteriaceae</taxon>
        <taxon>Aquamicrobium</taxon>
    </lineage>
</organism>
<dbReference type="Pfam" id="PF02974">
    <property type="entry name" value="Inh"/>
    <property type="match status" value="1"/>
</dbReference>
<keyword evidence="3" id="KW-0732">Signal</keyword>
<evidence type="ECO:0000256" key="2">
    <source>
        <dbReference type="ARBA" id="ARBA00007138"/>
    </source>
</evidence>
<evidence type="ECO:0000256" key="1">
    <source>
        <dbReference type="ARBA" id="ARBA00004459"/>
    </source>
</evidence>
<feature type="region of interest" description="Disordered" evidence="8">
    <location>
        <begin position="40"/>
        <end position="76"/>
    </location>
</feature>
<evidence type="ECO:0000256" key="3">
    <source>
        <dbReference type="ARBA" id="ARBA00022729"/>
    </source>
</evidence>
<dbReference type="PIRSF" id="PIRSF034005">
    <property type="entry name" value="OM_lipoprot_Omp19_bac"/>
    <property type="match status" value="1"/>
</dbReference>
<keyword evidence="10" id="KW-0646">Protease inhibitor</keyword>
<evidence type="ECO:0000256" key="6">
    <source>
        <dbReference type="ARBA" id="ARBA00023237"/>
    </source>
</evidence>
<evidence type="ECO:0000313" key="11">
    <source>
        <dbReference type="Proteomes" id="UP000601789"/>
    </source>
</evidence>
<evidence type="ECO:0000256" key="7">
    <source>
        <dbReference type="ARBA" id="ARBA00023288"/>
    </source>
</evidence>
<evidence type="ECO:0000256" key="8">
    <source>
        <dbReference type="SAM" id="MobiDB-lite"/>
    </source>
</evidence>
<evidence type="ECO:0000259" key="9">
    <source>
        <dbReference type="Pfam" id="PF02974"/>
    </source>
</evidence>
<dbReference type="SUPFAM" id="SSF50882">
    <property type="entry name" value="beta-Barrel protease inhibitors"/>
    <property type="match status" value="1"/>
</dbReference>
<evidence type="ECO:0000256" key="5">
    <source>
        <dbReference type="ARBA" id="ARBA00023139"/>
    </source>
</evidence>
<feature type="domain" description="Alkaline proteinase inhibitor/ Outer membrane lipoprotein Omp19" evidence="9">
    <location>
        <begin position="92"/>
        <end position="182"/>
    </location>
</feature>
<protein>
    <submittedName>
        <fullName evidence="10">Protease inhibitor Inh/omp19 family protein</fullName>
    </submittedName>
</protein>
<dbReference type="Proteomes" id="UP000601789">
    <property type="component" value="Unassembled WGS sequence"/>
</dbReference>
<comment type="subcellular location">
    <subcellularLocation>
        <location evidence="1">Cell outer membrane</location>
        <topology evidence="1">Lipid-anchor</topology>
    </subcellularLocation>
</comment>
<accession>A0ABS0SI28</accession>
<dbReference type="Gene3D" id="2.40.128.10">
    <property type="match status" value="1"/>
</dbReference>
<keyword evidence="4" id="KW-0472">Membrane</keyword>
<dbReference type="InterPro" id="IPR016085">
    <property type="entry name" value="Protease_inh_B-barrel_dom"/>
</dbReference>
<dbReference type="RefSeq" id="WP_198477664.1">
    <property type="nucleotide sequence ID" value="NZ_JADGMQ010000013.1"/>
</dbReference>
<dbReference type="EMBL" id="JADGMQ010000013">
    <property type="protein sequence ID" value="MBI1622127.1"/>
    <property type="molecule type" value="Genomic_DNA"/>
</dbReference>
<dbReference type="InterPro" id="IPR021140">
    <property type="entry name" value="Inh/Omp19"/>
</dbReference>
<comment type="caution">
    <text evidence="10">The sequence shown here is derived from an EMBL/GenBank/DDBJ whole genome shotgun (WGS) entry which is preliminary data.</text>
</comment>
<name>A0ABS0SI28_9HYPH</name>
<keyword evidence="5" id="KW-0564">Palmitate</keyword>
<proteinExistence type="inferred from homology"/>
<dbReference type="InterPro" id="IPR010571">
    <property type="entry name" value="OM_lipoprot_Omp19_bac"/>
</dbReference>
<evidence type="ECO:0000256" key="4">
    <source>
        <dbReference type="ARBA" id="ARBA00023136"/>
    </source>
</evidence>
<gene>
    <name evidence="10" type="ORF">IOD40_15820</name>
</gene>
<dbReference type="PROSITE" id="PS51257">
    <property type="entry name" value="PROKAR_LIPOPROTEIN"/>
    <property type="match status" value="1"/>
</dbReference>
<evidence type="ECO:0000313" key="10">
    <source>
        <dbReference type="EMBL" id="MBI1622127.1"/>
    </source>
</evidence>
<reference evidence="10 11" key="1">
    <citation type="submission" date="2020-10" db="EMBL/GenBank/DDBJ databases">
        <title>Aquamicrobium zhengzhouensis sp. nov., a exopolysaccharide producing bacterium isolated from farmland soil.</title>
        <authorList>
            <person name="Wang X."/>
        </authorList>
    </citation>
    <scope>NUCLEOTIDE SEQUENCE [LARGE SCALE GENOMIC DNA]</scope>
    <source>
        <strain evidence="11">cd-1</strain>
    </source>
</reference>
<comment type="similarity">
    <text evidence="2">Belongs to the rhizobiaceae omp19 lipoprotein family.</text>
</comment>